<sequence>MAIVAMRVGVGVVTMAEDGKHTYFVRFADFPDWDYVAQKTNPRIGELILSRTVQLNAVSCRGVERDDEKYEPCRLLYPR</sequence>
<organism evidence="1">
    <name type="scientific">marine sediment metagenome</name>
    <dbReference type="NCBI Taxonomy" id="412755"/>
    <lineage>
        <taxon>unclassified sequences</taxon>
        <taxon>metagenomes</taxon>
        <taxon>ecological metagenomes</taxon>
    </lineage>
</organism>
<reference evidence="1" key="1">
    <citation type="journal article" date="2014" name="Front. Microbiol.">
        <title>High frequency of phylogenetically diverse reductive dehalogenase-homologous genes in deep subseafloor sedimentary metagenomes.</title>
        <authorList>
            <person name="Kawai M."/>
            <person name="Futagami T."/>
            <person name="Toyoda A."/>
            <person name="Takaki Y."/>
            <person name="Nishi S."/>
            <person name="Hori S."/>
            <person name="Arai W."/>
            <person name="Tsubouchi T."/>
            <person name="Morono Y."/>
            <person name="Uchiyama I."/>
            <person name="Ito T."/>
            <person name="Fujiyama A."/>
            <person name="Inagaki F."/>
            <person name="Takami H."/>
        </authorList>
    </citation>
    <scope>NUCLEOTIDE SEQUENCE</scope>
    <source>
        <strain evidence="1">Expedition CK06-06</strain>
    </source>
</reference>
<comment type="caution">
    <text evidence="1">The sequence shown here is derived from an EMBL/GenBank/DDBJ whole genome shotgun (WGS) entry which is preliminary data.</text>
</comment>
<protein>
    <submittedName>
        <fullName evidence="1">Uncharacterized protein</fullName>
    </submittedName>
</protein>
<proteinExistence type="predicted"/>
<evidence type="ECO:0000313" key="1">
    <source>
        <dbReference type="EMBL" id="GAH99619.1"/>
    </source>
</evidence>
<gene>
    <name evidence="1" type="ORF">S06H3_01964</name>
</gene>
<dbReference type="EMBL" id="BARV01000537">
    <property type="protein sequence ID" value="GAH99619.1"/>
    <property type="molecule type" value="Genomic_DNA"/>
</dbReference>
<name>X1LB23_9ZZZZ</name>
<accession>X1LB23</accession>
<dbReference type="AlphaFoldDB" id="X1LB23"/>